<dbReference type="HAMAP" id="MF_00514">
    <property type="entry name" value="Ribosomal_bL35"/>
    <property type="match status" value="1"/>
</dbReference>
<name>A0A4R6UTI0_9GAMM</name>
<keyword evidence="3 5" id="KW-0687">Ribonucleoprotein</keyword>
<accession>A0A4R6UTI0</accession>
<dbReference type="Pfam" id="PF01632">
    <property type="entry name" value="Ribosomal_L35p"/>
    <property type="match status" value="1"/>
</dbReference>
<keyword evidence="2 5" id="KW-0689">Ribosomal protein</keyword>
<proteinExistence type="inferred from homology"/>
<dbReference type="SUPFAM" id="SSF143034">
    <property type="entry name" value="L35p-like"/>
    <property type="match status" value="1"/>
</dbReference>
<dbReference type="Gene3D" id="4.10.410.60">
    <property type="match status" value="1"/>
</dbReference>
<gene>
    <name evidence="5" type="primary">rpmI</name>
    <name evidence="8" type="ORF">EV696_102242</name>
</gene>
<sequence>MPKMKTHRGAAKRFKKVGGGYKHKQAGMRHLSTHKSGKTVRQLRGLKMVSDQDAPELKRLLPYA</sequence>
<dbReference type="GO" id="GO:0015934">
    <property type="term" value="C:large ribosomal subunit"/>
    <property type="evidence" value="ECO:0007669"/>
    <property type="project" value="TreeGrafter"/>
</dbReference>
<evidence type="ECO:0000313" key="9">
    <source>
        <dbReference type="Proteomes" id="UP000295375"/>
    </source>
</evidence>
<evidence type="ECO:0000256" key="3">
    <source>
        <dbReference type="ARBA" id="ARBA00023274"/>
    </source>
</evidence>
<dbReference type="PRINTS" id="PR00064">
    <property type="entry name" value="RIBOSOMALL35"/>
</dbReference>
<dbReference type="InterPro" id="IPR037229">
    <property type="entry name" value="Ribosomal_bL35_sf"/>
</dbReference>
<evidence type="ECO:0000256" key="7">
    <source>
        <dbReference type="SAM" id="MobiDB-lite"/>
    </source>
</evidence>
<dbReference type="InterPro" id="IPR018265">
    <property type="entry name" value="Ribosomal_bL35_CS"/>
</dbReference>
<dbReference type="AlphaFoldDB" id="A0A4R6UTI0"/>
<evidence type="ECO:0000256" key="2">
    <source>
        <dbReference type="ARBA" id="ARBA00022980"/>
    </source>
</evidence>
<dbReference type="NCBIfam" id="TIGR00001">
    <property type="entry name" value="rpmI_bact"/>
    <property type="match status" value="1"/>
</dbReference>
<dbReference type="FunFam" id="4.10.410.60:FF:000001">
    <property type="entry name" value="50S ribosomal protein L35"/>
    <property type="match status" value="1"/>
</dbReference>
<feature type="compositionally biased region" description="Basic residues" evidence="7">
    <location>
        <begin position="18"/>
        <end position="38"/>
    </location>
</feature>
<comment type="caution">
    <text evidence="8">The sequence shown here is derived from an EMBL/GenBank/DDBJ whole genome shotgun (WGS) entry which is preliminary data.</text>
</comment>
<reference evidence="8 9" key="1">
    <citation type="submission" date="2019-03" db="EMBL/GenBank/DDBJ databases">
        <title>Genomic Encyclopedia of Type Strains, Phase IV (KMG-IV): sequencing the most valuable type-strain genomes for metagenomic binning, comparative biology and taxonomic classification.</title>
        <authorList>
            <person name="Goeker M."/>
        </authorList>
    </citation>
    <scope>NUCLEOTIDE SEQUENCE [LARGE SCALE GENOMIC DNA]</scope>
    <source>
        <strain evidence="8 9">DSM 103792</strain>
    </source>
</reference>
<keyword evidence="9" id="KW-1185">Reference proteome</keyword>
<organism evidence="8 9">
    <name type="scientific">Permianibacter aggregans</name>
    <dbReference type="NCBI Taxonomy" id="1510150"/>
    <lineage>
        <taxon>Bacteria</taxon>
        <taxon>Pseudomonadati</taxon>
        <taxon>Pseudomonadota</taxon>
        <taxon>Gammaproteobacteria</taxon>
        <taxon>Pseudomonadales</taxon>
        <taxon>Pseudomonadaceae</taxon>
        <taxon>Permianibacter</taxon>
    </lineage>
</organism>
<dbReference type="PROSITE" id="PS00936">
    <property type="entry name" value="RIBOSOMAL_L35"/>
    <property type="match status" value="1"/>
</dbReference>
<dbReference type="RefSeq" id="WP_133587824.1">
    <property type="nucleotide sequence ID" value="NZ_CP037953.1"/>
</dbReference>
<comment type="similarity">
    <text evidence="1 5 6">Belongs to the bacterial ribosomal protein bL35 family.</text>
</comment>
<feature type="region of interest" description="Disordered" evidence="7">
    <location>
        <begin position="18"/>
        <end position="39"/>
    </location>
</feature>
<dbReference type="Proteomes" id="UP000295375">
    <property type="component" value="Unassembled WGS sequence"/>
</dbReference>
<protein>
    <recommendedName>
        <fullName evidence="4 5">Large ribosomal subunit protein bL35</fullName>
    </recommendedName>
</protein>
<evidence type="ECO:0000313" key="8">
    <source>
        <dbReference type="EMBL" id="TDQ50560.1"/>
    </source>
</evidence>
<dbReference type="InterPro" id="IPR001706">
    <property type="entry name" value="Ribosomal_bL35"/>
</dbReference>
<dbReference type="PANTHER" id="PTHR33343:SF1">
    <property type="entry name" value="LARGE RIBOSOMAL SUBUNIT PROTEIN BL35M"/>
    <property type="match status" value="1"/>
</dbReference>
<dbReference type="PANTHER" id="PTHR33343">
    <property type="entry name" value="54S RIBOSOMAL PROTEIN BL35M"/>
    <property type="match status" value="1"/>
</dbReference>
<dbReference type="EMBL" id="SNYM01000002">
    <property type="protein sequence ID" value="TDQ50560.1"/>
    <property type="molecule type" value="Genomic_DNA"/>
</dbReference>
<evidence type="ECO:0000256" key="6">
    <source>
        <dbReference type="RuleBase" id="RU000568"/>
    </source>
</evidence>
<dbReference type="GO" id="GO:0006412">
    <property type="term" value="P:translation"/>
    <property type="evidence" value="ECO:0007669"/>
    <property type="project" value="UniProtKB-UniRule"/>
</dbReference>
<evidence type="ECO:0000256" key="4">
    <source>
        <dbReference type="ARBA" id="ARBA00071664"/>
    </source>
</evidence>
<dbReference type="InterPro" id="IPR021137">
    <property type="entry name" value="Ribosomal_bL35-like"/>
</dbReference>
<evidence type="ECO:0000256" key="1">
    <source>
        <dbReference type="ARBA" id="ARBA00006598"/>
    </source>
</evidence>
<evidence type="ECO:0000256" key="5">
    <source>
        <dbReference type="HAMAP-Rule" id="MF_00514"/>
    </source>
</evidence>
<dbReference type="GO" id="GO:0003735">
    <property type="term" value="F:structural constituent of ribosome"/>
    <property type="evidence" value="ECO:0007669"/>
    <property type="project" value="InterPro"/>
</dbReference>
<dbReference type="OrthoDB" id="47476at2"/>